<organism evidence="9">
    <name type="scientific">Mycolicibacterium mucogenicum DSM 44124</name>
    <dbReference type="NCBI Taxonomy" id="1226753"/>
    <lineage>
        <taxon>Bacteria</taxon>
        <taxon>Bacillati</taxon>
        <taxon>Actinomycetota</taxon>
        <taxon>Actinomycetes</taxon>
        <taxon>Mycobacteriales</taxon>
        <taxon>Mycobacteriaceae</taxon>
        <taxon>Mycolicibacterium</taxon>
    </lineage>
</organism>
<comment type="subcellular location">
    <subcellularLocation>
        <location evidence="1">Membrane</location>
        <topology evidence="1">Multi-pass membrane protein</topology>
    </subcellularLocation>
</comment>
<evidence type="ECO:0000256" key="7">
    <source>
        <dbReference type="SAM" id="Phobius"/>
    </source>
</evidence>
<feature type="transmembrane region" description="Helical" evidence="7">
    <location>
        <begin position="215"/>
        <end position="236"/>
    </location>
</feature>
<dbReference type="EMBL" id="POTL01000001">
    <property type="protein sequence ID" value="TLH51859.1"/>
    <property type="molecule type" value="Genomic_DNA"/>
</dbReference>
<dbReference type="PANTHER" id="PTHR21716">
    <property type="entry name" value="TRANSMEMBRANE PROTEIN"/>
    <property type="match status" value="1"/>
</dbReference>
<keyword evidence="4 7" id="KW-1133">Transmembrane helix</keyword>
<sequence length="407" mass="42785">MDTDFTVTQKRALAIATILAVGFGAYFLRGQFMLVVVAGVVAYLFTPLFRRLSARLSTGLSATLTLLAALLVVVVPISGAVAIGVVQITTMIRNVSDWVSRNDMGALGTRALQAANDLLAQIPYLHHVTLTPESVQKWIVSFAQRAGEWGLNVLQTAAGGLFGALAGAVIFIYVFISMLVNGDELILLIRRLNPLGEDVTDLYLAKMGAMVRGTVLGQFVIALAQGVSGAISIYIAGFHDGFFIFAILLSALSVIPLGGGIVSIPFGIGLALFGNVGGGLFVILFHVLVVTNIDNVLRPILVPKAARLDSALMLLSVFSGIAMFGFLGLVIGPVLMIVVVTTISVYLAVYKGVPLSEPEPDAPHAPGRLGRLIAAIRARRTPPVKAAAAPSASPQPESDSPPDSPNH</sequence>
<feature type="transmembrane region" description="Helical" evidence="7">
    <location>
        <begin position="242"/>
        <end position="263"/>
    </location>
</feature>
<feature type="region of interest" description="Disordered" evidence="6">
    <location>
        <begin position="381"/>
        <end position="407"/>
    </location>
</feature>
<dbReference type="InterPro" id="IPR002549">
    <property type="entry name" value="AI-2E-like"/>
</dbReference>
<dbReference type="Pfam" id="PF01594">
    <property type="entry name" value="AI-2E_transport"/>
    <property type="match status" value="1"/>
</dbReference>
<feature type="transmembrane region" description="Helical" evidence="7">
    <location>
        <begin position="313"/>
        <end position="346"/>
    </location>
</feature>
<feature type="transmembrane region" description="Helical" evidence="7">
    <location>
        <begin position="270"/>
        <end position="293"/>
    </location>
</feature>
<feature type="compositionally biased region" description="Low complexity" evidence="6">
    <location>
        <begin position="383"/>
        <end position="398"/>
    </location>
</feature>
<evidence type="ECO:0000256" key="3">
    <source>
        <dbReference type="ARBA" id="ARBA00022692"/>
    </source>
</evidence>
<dbReference type="GeneID" id="76724315"/>
<reference evidence="8 10" key="3">
    <citation type="journal article" date="2019" name="Sci. Rep.">
        <title>Insight into the biology of Mycobacterium mucogenicum and Mycobacterium neoaurum clade members.</title>
        <authorList>
            <person name="Behra P.R.K."/>
            <person name="Pettersson B.M.F."/>
            <person name="Ramesh M."/>
            <person name="Dasgupta S."/>
            <person name="Kirsebom L.A."/>
        </authorList>
    </citation>
    <scope>NUCLEOTIDE SEQUENCE [LARGE SCALE GENOMIC DNA]</scope>
    <source>
        <strain evidence="8 10">DSM 44124</strain>
    </source>
</reference>
<evidence type="ECO:0000256" key="5">
    <source>
        <dbReference type="ARBA" id="ARBA00023136"/>
    </source>
</evidence>
<dbReference type="EMBL" id="CP062008">
    <property type="protein sequence ID" value="QPG70423.1"/>
    <property type="molecule type" value="Genomic_DNA"/>
</dbReference>
<reference evidence="9" key="1">
    <citation type="submission" date="2018-01" db="EMBL/GenBank/DDBJ databases">
        <title>Comparative genomics of Mycobacterium mucogenicum and Mycobacterium neoaurum clade members emphasizing tRNA and non-coding RNA.</title>
        <authorList>
            <person name="Behra P.R.K."/>
            <person name="Pettersson B.M.F."/>
            <person name="Das S."/>
            <person name="Dasgupta S."/>
            <person name="Kirsebom L.A."/>
        </authorList>
    </citation>
    <scope>NUCLEOTIDE SEQUENCE</scope>
    <source>
        <strain evidence="9">DSM 44124</strain>
    </source>
</reference>
<feature type="transmembrane region" description="Helical" evidence="7">
    <location>
        <begin position="64"/>
        <end position="88"/>
    </location>
</feature>
<dbReference type="RefSeq" id="WP_053854326.1">
    <property type="nucleotide sequence ID" value="NZ_ANBS01000001.1"/>
</dbReference>
<evidence type="ECO:0000256" key="4">
    <source>
        <dbReference type="ARBA" id="ARBA00022989"/>
    </source>
</evidence>
<dbReference type="AlphaFoldDB" id="A0A8H2PFQ2"/>
<keyword evidence="5 7" id="KW-0472">Membrane</keyword>
<dbReference type="PANTHER" id="PTHR21716:SF4">
    <property type="entry name" value="TRANSMEMBRANE PROTEIN 245"/>
    <property type="match status" value="1"/>
</dbReference>
<accession>A0A8H2PFQ2</accession>
<feature type="transmembrane region" description="Helical" evidence="7">
    <location>
        <begin position="157"/>
        <end position="180"/>
    </location>
</feature>
<dbReference type="Proteomes" id="UP000309231">
    <property type="component" value="Chromosome"/>
</dbReference>
<evidence type="ECO:0000256" key="1">
    <source>
        <dbReference type="ARBA" id="ARBA00004141"/>
    </source>
</evidence>
<keyword evidence="3 7" id="KW-0812">Transmembrane</keyword>
<dbReference type="KEGG" id="mmuc:C1S78_005340"/>
<proteinExistence type="inferred from homology"/>
<evidence type="ECO:0000313" key="10">
    <source>
        <dbReference type="Proteomes" id="UP000309231"/>
    </source>
</evidence>
<protein>
    <submittedName>
        <fullName evidence="9">AI-2E family transporter</fullName>
    </submittedName>
</protein>
<dbReference type="GO" id="GO:0016020">
    <property type="term" value="C:membrane"/>
    <property type="evidence" value="ECO:0007669"/>
    <property type="project" value="UniProtKB-SubCell"/>
</dbReference>
<evidence type="ECO:0000256" key="6">
    <source>
        <dbReference type="SAM" id="MobiDB-lite"/>
    </source>
</evidence>
<evidence type="ECO:0000313" key="8">
    <source>
        <dbReference type="EMBL" id="QPG70423.1"/>
    </source>
</evidence>
<comment type="similarity">
    <text evidence="2">Belongs to the autoinducer-2 exporter (AI-2E) (TC 2.A.86) family.</text>
</comment>
<reference evidence="8 10" key="2">
    <citation type="journal article" date="2019" name="BMC Evol. Biol.">
        <title>Comparative genomics of Mycobacterium mucogenicum and Mycobacterium neoaurum clade members emphasizing tRNA and non-coding RNA.</title>
        <authorList>
            <person name="Behra P.R.K."/>
            <person name="Pettersson B.M.F."/>
            <person name="Das S."/>
            <person name="Dasgupta S."/>
            <person name="Kirsebom L.A."/>
        </authorList>
    </citation>
    <scope>NUCLEOTIDE SEQUENCE [LARGE SCALE GENOMIC DNA]</scope>
    <source>
        <strain evidence="8 10">DSM 44124</strain>
    </source>
</reference>
<feature type="transmembrane region" description="Helical" evidence="7">
    <location>
        <begin position="12"/>
        <end position="28"/>
    </location>
</feature>
<gene>
    <name evidence="8" type="ORF">C1S78_005340</name>
    <name evidence="9" type="ORF">C1S78_05330</name>
</gene>
<evidence type="ECO:0000256" key="2">
    <source>
        <dbReference type="ARBA" id="ARBA00009773"/>
    </source>
</evidence>
<keyword evidence="10" id="KW-1185">Reference proteome</keyword>
<name>A0A8H2PFQ2_MYCMU</name>
<evidence type="ECO:0000313" key="9">
    <source>
        <dbReference type="EMBL" id="TLH51859.1"/>
    </source>
</evidence>